<dbReference type="NCBIfam" id="NF007831">
    <property type="entry name" value="PRK10542.1"/>
    <property type="match status" value="1"/>
</dbReference>
<dbReference type="InterPro" id="IPR004046">
    <property type="entry name" value="GST_C"/>
</dbReference>
<evidence type="ECO:0000313" key="3">
    <source>
        <dbReference type="EMBL" id="VFR53402.1"/>
    </source>
</evidence>
<dbReference type="EC" id="2.5.1.18" evidence="6"/>
<gene>
    <name evidence="3" type="ORF">BRI6_4745</name>
    <name evidence="4" type="ORF">BRI9_4748</name>
    <name evidence="5" type="ORF">IVO3_4744</name>
    <name evidence="6" type="ORF">RAN7_4761</name>
</gene>
<sequence>MKLYYAPYTCSLSPHIVLRELGLPFELVKVDNKTKQTADGRDFRTVNPKGYVAALELDDGQVLTEGPAIVQYLADLKPETGLGPAAGTWERVRLQEWLNFVTSEIHAGSAPLFNSALPEEAKQFFREKLFKRFDFLQDTLARQDYLMGASFSVADAYLFTVLGWCKFFSIDLGRWPALPAYVKREAGRIAASGAGGLRCRSRTVIDADAMAFQHLLCCPGVAENVRVARKSEWHRILCISQITFRGSVSASSSVEPSLAVAAMNGIGLP</sequence>
<dbReference type="InterPro" id="IPR010987">
    <property type="entry name" value="Glutathione-S-Trfase_C-like"/>
</dbReference>
<dbReference type="SFLD" id="SFLDS00019">
    <property type="entry name" value="Glutathione_Transferase_(cytos"/>
    <property type="match status" value="1"/>
</dbReference>
<evidence type="ECO:0000259" key="1">
    <source>
        <dbReference type="PROSITE" id="PS50404"/>
    </source>
</evidence>
<dbReference type="CDD" id="cd03188">
    <property type="entry name" value="GST_C_Beta"/>
    <property type="match status" value="1"/>
</dbReference>
<dbReference type="EMBL" id="CAADIP010000036">
    <property type="protein sequence ID" value="VFR93911.1"/>
    <property type="molecule type" value="Genomic_DNA"/>
</dbReference>
<evidence type="ECO:0000259" key="2">
    <source>
        <dbReference type="PROSITE" id="PS50405"/>
    </source>
</evidence>
<dbReference type="SFLD" id="SFLDG00358">
    <property type="entry name" value="Main_(cytGST)"/>
    <property type="match status" value="1"/>
</dbReference>
<dbReference type="SUPFAM" id="SSF47616">
    <property type="entry name" value="GST C-terminal domain-like"/>
    <property type="match status" value="1"/>
</dbReference>
<dbReference type="Gene3D" id="1.20.1050.10">
    <property type="match status" value="1"/>
</dbReference>
<dbReference type="GO" id="GO:0004364">
    <property type="term" value="F:glutathione transferase activity"/>
    <property type="evidence" value="ECO:0007669"/>
    <property type="project" value="UniProtKB-EC"/>
</dbReference>
<dbReference type="InterPro" id="IPR040079">
    <property type="entry name" value="Glutathione_S-Trfase"/>
</dbReference>
<dbReference type="EMBL" id="CAADIZ010000020">
    <property type="protein sequence ID" value="VFS23201.1"/>
    <property type="molecule type" value="Genomic_DNA"/>
</dbReference>
<evidence type="ECO:0000313" key="6">
    <source>
        <dbReference type="EMBL" id="VFS23201.1"/>
    </source>
</evidence>
<dbReference type="PANTHER" id="PTHR44051:SF8">
    <property type="entry name" value="GLUTATHIONE S-TRANSFERASE GSTA"/>
    <property type="match status" value="1"/>
</dbReference>
<organism evidence="6">
    <name type="scientific">plant metagenome</name>
    <dbReference type="NCBI Taxonomy" id="1297885"/>
    <lineage>
        <taxon>unclassified sequences</taxon>
        <taxon>metagenomes</taxon>
        <taxon>organismal metagenomes</taxon>
    </lineage>
</organism>
<feature type="domain" description="GST N-terminal" evidence="1">
    <location>
        <begin position="1"/>
        <end position="81"/>
    </location>
</feature>
<dbReference type="PANTHER" id="PTHR44051">
    <property type="entry name" value="GLUTATHIONE S-TRANSFERASE-RELATED"/>
    <property type="match status" value="1"/>
</dbReference>
<reference evidence="6" key="1">
    <citation type="submission" date="2019-03" db="EMBL/GenBank/DDBJ databases">
        <authorList>
            <person name="Danneels B."/>
        </authorList>
    </citation>
    <scope>NUCLEOTIDE SEQUENCE</scope>
</reference>
<dbReference type="EMBL" id="CAADIK010000013">
    <property type="protein sequence ID" value="VFR66590.1"/>
    <property type="molecule type" value="Genomic_DNA"/>
</dbReference>
<keyword evidence="6" id="KW-0808">Transferase</keyword>
<proteinExistence type="predicted"/>
<dbReference type="Pfam" id="PF00043">
    <property type="entry name" value="GST_C"/>
    <property type="match status" value="1"/>
</dbReference>
<dbReference type="SFLD" id="SFLDG01150">
    <property type="entry name" value="Main.1:_Beta-like"/>
    <property type="match status" value="1"/>
</dbReference>
<dbReference type="InterPro" id="IPR036249">
    <property type="entry name" value="Thioredoxin-like_sf"/>
</dbReference>
<feature type="domain" description="GST C-terminal" evidence="2">
    <location>
        <begin position="87"/>
        <end position="205"/>
    </location>
</feature>
<evidence type="ECO:0000313" key="5">
    <source>
        <dbReference type="EMBL" id="VFR93911.1"/>
    </source>
</evidence>
<dbReference type="PROSITE" id="PS50404">
    <property type="entry name" value="GST_NTER"/>
    <property type="match status" value="1"/>
</dbReference>
<dbReference type="InterPro" id="IPR036282">
    <property type="entry name" value="Glutathione-S-Trfase_C_sf"/>
</dbReference>
<dbReference type="Pfam" id="PF13409">
    <property type="entry name" value="GST_N_2"/>
    <property type="match status" value="1"/>
</dbReference>
<dbReference type="EMBL" id="CAADII010000011">
    <property type="protein sequence ID" value="VFR53402.1"/>
    <property type="molecule type" value="Genomic_DNA"/>
</dbReference>
<dbReference type="AlphaFoldDB" id="A0A484XH02"/>
<protein>
    <submittedName>
        <fullName evidence="6">Glutathione S-transferase</fullName>
        <ecNumber evidence="6">2.5.1.18</ecNumber>
    </submittedName>
</protein>
<dbReference type="CDD" id="cd03057">
    <property type="entry name" value="GST_N_Beta"/>
    <property type="match status" value="1"/>
</dbReference>
<dbReference type="Gene3D" id="3.40.30.10">
    <property type="entry name" value="Glutaredoxin"/>
    <property type="match status" value="1"/>
</dbReference>
<accession>A0A484XH02</accession>
<name>A0A484XH02_9ZZZZ</name>
<evidence type="ECO:0000313" key="4">
    <source>
        <dbReference type="EMBL" id="VFR66590.1"/>
    </source>
</evidence>
<dbReference type="SUPFAM" id="SSF52833">
    <property type="entry name" value="Thioredoxin-like"/>
    <property type="match status" value="1"/>
</dbReference>
<dbReference type="InterPro" id="IPR004045">
    <property type="entry name" value="Glutathione_S-Trfase_N"/>
</dbReference>
<dbReference type="PROSITE" id="PS50405">
    <property type="entry name" value="GST_CTER"/>
    <property type="match status" value="1"/>
</dbReference>